<dbReference type="InterPro" id="IPR036010">
    <property type="entry name" value="2Fe-2S_ferredoxin-like_sf"/>
</dbReference>
<sequence length="87" mass="9820">MSQLQVEIRQNGEQYEVVPKKGKTLLEAAIIQEVPLDFKCQKGNCKRCVIELLSGKELLNSPTEKEYEKIPEDLDGGFRLACQVTPI</sequence>
<dbReference type="CDD" id="cd00207">
    <property type="entry name" value="fer2"/>
    <property type="match status" value="1"/>
</dbReference>
<dbReference type="PROSITE" id="PS51085">
    <property type="entry name" value="2FE2S_FER_2"/>
    <property type="match status" value="1"/>
</dbReference>
<dbReference type="OrthoDB" id="9807864at2"/>
<dbReference type="GO" id="GO:0051536">
    <property type="term" value="F:iron-sulfur cluster binding"/>
    <property type="evidence" value="ECO:0007669"/>
    <property type="project" value="InterPro"/>
</dbReference>
<name>A0A1E5LJ03_9BACI</name>
<protein>
    <recommendedName>
        <fullName evidence="1">2Fe-2S ferredoxin-type domain-containing protein</fullName>
    </recommendedName>
</protein>
<dbReference type="SUPFAM" id="SSF54292">
    <property type="entry name" value="2Fe-2S ferredoxin-like"/>
    <property type="match status" value="1"/>
</dbReference>
<comment type="caution">
    <text evidence="2">The sequence shown here is derived from an EMBL/GenBank/DDBJ whole genome shotgun (WGS) entry which is preliminary data.</text>
</comment>
<dbReference type="RefSeq" id="WP_069715842.1">
    <property type="nucleotide sequence ID" value="NZ_MJEH01000005.1"/>
</dbReference>
<dbReference type="Proteomes" id="UP000095209">
    <property type="component" value="Unassembled WGS sequence"/>
</dbReference>
<accession>A0A1E5LJ03</accession>
<evidence type="ECO:0000259" key="1">
    <source>
        <dbReference type="PROSITE" id="PS51085"/>
    </source>
</evidence>
<evidence type="ECO:0000313" key="3">
    <source>
        <dbReference type="Proteomes" id="UP000095209"/>
    </source>
</evidence>
<feature type="domain" description="2Fe-2S ferredoxin-type" evidence="1">
    <location>
        <begin position="4"/>
        <end position="87"/>
    </location>
</feature>
<reference evidence="2 3" key="1">
    <citation type="submission" date="2016-08" db="EMBL/GenBank/DDBJ databases">
        <title>Genome of Bacillus solimangrovi GH2-4.</title>
        <authorList>
            <person name="Lim S."/>
            <person name="Kim B.-C."/>
        </authorList>
    </citation>
    <scope>NUCLEOTIDE SEQUENCE [LARGE SCALE GENOMIC DNA]</scope>
    <source>
        <strain evidence="2 3">GH2-4</strain>
    </source>
</reference>
<dbReference type="STRING" id="1305675.BFG57_09500"/>
<evidence type="ECO:0000313" key="2">
    <source>
        <dbReference type="EMBL" id="OEH94073.1"/>
    </source>
</evidence>
<proteinExistence type="predicted"/>
<keyword evidence="3" id="KW-1185">Reference proteome</keyword>
<dbReference type="InterPro" id="IPR001041">
    <property type="entry name" value="2Fe-2S_ferredoxin-type"/>
</dbReference>
<gene>
    <name evidence="2" type="ORF">BFG57_09500</name>
</gene>
<dbReference type="AlphaFoldDB" id="A0A1E5LJ03"/>
<dbReference type="InterPro" id="IPR012675">
    <property type="entry name" value="Beta-grasp_dom_sf"/>
</dbReference>
<dbReference type="Pfam" id="PF00111">
    <property type="entry name" value="Fer2"/>
    <property type="match status" value="1"/>
</dbReference>
<organism evidence="2 3">
    <name type="scientific">Bacillus solimangrovi</name>
    <dbReference type="NCBI Taxonomy" id="1305675"/>
    <lineage>
        <taxon>Bacteria</taxon>
        <taxon>Bacillati</taxon>
        <taxon>Bacillota</taxon>
        <taxon>Bacilli</taxon>
        <taxon>Bacillales</taxon>
        <taxon>Bacillaceae</taxon>
        <taxon>Bacillus</taxon>
    </lineage>
</organism>
<dbReference type="Gene3D" id="3.10.20.30">
    <property type="match status" value="1"/>
</dbReference>
<dbReference type="EMBL" id="MJEH01000005">
    <property type="protein sequence ID" value="OEH94073.1"/>
    <property type="molecule type" value="Genomic_DNA"/>
</dbReference>